<feature type="compositionally biased region" description="Basic and acidic residues" evidence="1">
    <location>
        <begin position="83"/>
        <end position="94"/>
    </location>
</feature>
<dbReference type="InterPro" id="IPR024845">
    <property type="entry name" value="NHS-like"/>
</dbReference>
<dbReference type="OrthoDB" id="8965057at2759"/>
<dbReference type="GO" id="GO:0002088">
    <property type="term" value="P:lens development in camera-type eye"/>
    <property type="evidence" value="ECO:0007669"/>
    <property type="project" value="TreeGrafter"/>
</dbReference>
<dbReference type="Proteomes" id="UP000319801">
    <property type="component" value="Unassembled WGS sequence"/>
</dbReference>
<feature type="region of interest" description="Disordered" evidence="1">
    <location>
        <begin position="83"/>
        <end position="116"/>
    </location>
</feature>
<feature type="region of interest" description="Disordered" evidence="1">
    <location>
        <begin position="376"/>
        <end position="412"/>
    </location>
</feature>
<dbReference type="Pfam" id="PF15273">
    <property type="entry name" value="NHS"/>
    <property type="match status" value="2"/>
</dbReference>
<gene>
    <name evidence="2" type="ORF">Baya_15435</name>
</gene>
<proteinExistence type="predicted"/>
<evidence type="ECO:0000256" key="1">
    <source>
        <dbReference type="SAM" id="MobiDB-lite"/>
    </source>
</evidence>
<dbReference type="EMBL" id="VCAZ01000215">
    <property type="protein sequence ID" value="TTI46071.1"/>
    <property type="molecule type" value="Genomic_DNA"/>
</dbReference>
<dbReference type="AlphaFoldDB" id="A0A556VBY5"/>
<reference evidence="2 3" key="1">
    <citation type="journal article" date="2019" name="Genome Biol. Evol.">
        <title>Whole-Genome Sequencing of the Giant Devil Catfish, Bagarius yarrelli.</title>
        <authorList>
            <person name="Jiang W."/>
            <person name="Lv Y."/>
            <person name="Cheng L."/>
            <person name="Yang K."/>
            <person name="Chao B."/>
            <person name="Wang X."/>
            <person name="Li Y."/>
            <person name="Pan X."/>
            <person name="You X."/>
            <person name="Zhang Y."/>
            <person name="Yang J."/>
            <person name="Li J."/>
            <person name="Zhang X."/>
            <person name="Liu S."/>
            <person name="Sun C."/>
            <person name="Yang J."/>
            <person name="Shi Q."/>
        </authorList>
    </citation>
    <scope>NUCLEOTIDE SEQUENCE [LARGE SCALE GENOMIC DNA]</scope>
    <source>
        <strain evidence="2">JWS20170419001</strain>
        <tissue evidence="2">Muscle</tissue>
    </source>
</reference>
<dbReference type="GO" id="GO:0030154">
    <property type="term" value="P:cell differentiation"/>
    <property type="evidence" value="ECO:0007669"/>
    <property type="project" value="TreeGrafter"/>
</dbReference>
<evidence type="ECO:0000313" key="3">
    <source>
        <dbReference type="Proteomes" id="UP000319801"/>
    </source>
</evidence>
<protein>
    <submittedName>
        <fullName evidence="2">Nance-Horan syndrome protein</fullName>
    </submittedName>
</protein>
<accession>A0A556VBY5</accession>
<feature type="compositionally biased region" description="Polar residues" evidence="1">
    <location>
        <begin position="166"/>
        <end position="179"/>
    </location>
</feature>
<dbReference type="PANTHER" id="PTHR23039:SF5">
    <property type="entry name" value="ACTIN REMODELING REGULATOR NHS"/>
    <property type="match status" value="1"/>
</dbReference>
<name>A0A556VBY5_BAGYA</name>
<dbReference type="Gene3D" id="1.20.5.340">
    <property type="match status" value="1"/>
</dbReference>
<feature type="region of interest" description="Disordered" evidence="1">
    <location>
        <begin position="157"/>
        <end position="179"/>
    </location>
</feature>
<organism evidence="2 3">
    <name type="scientific">Bagarius yarrelli</name>
    <name type="common">Goonch</name>
    <name type="synonym">Bagrus yarrelli</name>
    <dbReference type="NCBI Taxonomy" id="175774"/>
    <lineage>
        <taxon>Eukaryota</taxon>
        <taxon>Metazoa</taxon>
        <taxon>Chordata</taxon>
        <taxon>Craniata</taxon>
        <taxon>Vertebrata</taxon>
        <taxon>Euteleostomi</taxon>
        <taxon>Actinopterygii</taxon>
        <taxon>Neopterygii</taxon>
        <taxon>Teleostei</taxon>
        <taxon>Ostariophysi</taxon>
        <taxon>Siluriformes</taxon>
        <taxon>Sisoridae</taxon>
        <taxon>Sisorinae</taxon>
        <taxon>Bagarius</taxon>
    </lineage>
</organism>
<evidence type="ECO:0000313" key="2">
    <source>
        <dbReference type="EMBL" id="TTI46071.1"/>
    </source>
</evidence>
<sequence>MPFAKRTVEPQQLCRRALTAEDGSPPPLEDLRAVSNSALSRTVRQLSDVARHAGSLFHELERELVSTDRRLRDLRDKVRRMERSCEELDPKEEAVEPDPDSVSLGHRSRFPVPNVPSPLDTQTNWIGVLPLPTPEDRMKSQSQAIVSCVVPIDVTEDSSGAARPSGVSTLLNSDESPVASEQTIVVHSSPEAHQENLTLTRLNTRDSGCQTEDLLIAVAGPSRRRIRAQRGQSATFPLSHSTGNIPSLPDSSNTMFSASVSSNLRSQSLPRDGVRLIDKMRINSDNDEEDGELSPFEEKEFLPVPDEKMLNDEEECTDDQVHPERQLSFNQHPKSREHVWMLRHQSHLPCKTDEISSSSETFSSPVHSNAGVLASQMDHKEDHQSSSGNWSGSSSTCPSQTSEQFLLLPHHH</sequence>
<feature type="region of interest" description="Disordered" evidence="1">
    <location>
        <begin position="230"/>
        <end position="250"/>
    </location>
</feature>
<feature type="compositionally biased region" description="Low complexity" evidence="1">
    <location>
        <begin position="385"/>
        <end position="402"/>
    </location>
</feature>
<comment type="caution">
    <text evidence="2">The sequence shown here is derived from an EMBL/GenBank/DDBJ whole genome shotgun (WGS) entry which is preliminary data.</text>
</comment>
<dbReference type="PANTHER" id="PTHR23039">
    <property type="entry name" value="NANCE-HORAN SYNDROME PROTEIN"/>
    <property type="match status" value="1"/>
</dbReference>
<keyword evidence="3" id="KW-1185">Reference proteome</keyword>